<organism evidence="6 7">
    <name type="scientific">Drosophila guanche</name>
    <name type="common">Fruit fly</name>
    <dbReference type="NCBI Taxonomy" id="7266"/>
    <lineage>
        <taxon>Eukaryota</taxon>
        <taxon>Metazoa</taxon>
        <taxon>Ecdysozoa</taxon>
        <taxon>Arthropoda</taxon>
        <taxon>Hexapoda</taxon>
        <taxon>Insecta</taxon>
        <taxon>Pterygota</taxon>
        <taxon>Neoptera</taxon>
        <taxon>Endopterygota</taxon>
        <taxon>Diptera</taxon>
        <taxon>Brachycera</taxon>
        <taxon>Muscomorpha</taxon>
        <taxon>Ephydroidea</taxon>
        <taxon>Drosophilidae</taxon>
        <taxon>Drosophila</taxon>
        <taxon>Sophophora</taxon>
    </lineage>
</organism>
<protein>
    <recommendedName>
        <fullName evidence="3">Mini-chromosome maintenance complex-binding protein</fullName>
    </recommendedName>
</protein>
<evidence type="ECO:0000256" key="4">
    <source>
        <dbReference type="ARBA" id="ARBA00023242"/>
    </source>
</evidence>
<reference evidence="7" key="1">
    <citation type="submission" date="2018-01" db="EMBL/GenBank/DDBJ databases">
        <authorList>
            <person name="Alioto T."/>
            <person name="Alioto T."/>
        </authorList>
    </citation>
    <scope>NUCLEOTIDE SEQUENCE [LARGE SCALE GENOMIC DNA]</scope>
</reference>
<comment type="subcellular location">
    <subcellularLocation>
        <location evidence="1">Nucleus</location>
    </subcellularLocation>
</comment>
<dbReference type="GO" id="GO:0005634">
    <property type="term" value="C:nucleus"/>
    <property type="evidence" value="ECO:0007669"/>
    <property type="project" value="UniProtKB-SubCell"/>
</dbReference>
<accession>A0A3B0JGR3</accession>
<dbReference type="Proteomes" id="UP000268350">
    <property type="component" value="Unassembled WGS sequence"/>
</dbReference>
<dbReference type="OMA" id="EEHTEMI"/>
<proteinExistence type="inferred from homology"/>
<comment type="similarity">
    <text evidence="2">Belongs to the MCMBP family.</text>
</comment>
<evidence type="ECO:0000256" key="2">
    <source>
        <dbReference type="ARBA" id="ARBA00007925"/>
    </source>
</evidence>
<feature type="compositionally biased region" description="Polar residues" evidence="5">
    <location>
        <begin position="158"/>
        <end position="172"/>
    </location>
</feature>
<evidence type="ECO:0000256" key="1">
    <source>
        <dbReference type="ARBA" id="ARBA00004123"/>
    </source>
</evidence>
<dbReference type="EMBL" id="OUUW01000006">
    <property type="protein sequence ID" value="SPP81547.1"/>
    <property type="molecule type" value="Genomic_DNA"/>
</dbReference>
<dbReference type="AlphaFoldDB" id="A0A3B0JGR3"/>
<dbReference type="STRING" id="7266.A0A3B0JGR3"/>
<dbReference type="Pfam" id="PF09739">
    <property type="entry name" value="MCM_bind"/>
    <property type="match status" value="1"/>
</dbReference>
<feature type="region of interest" description="Disordered" evidence="5">
    <location>
        <begin position="154"/>
        <end position="173"/>
    </location>
</feature>
<dbReference type="OrthoDB" id="329666at2759"/>
<keyword evidence="7" id="KW-1185">Reference proteome</keyword>
<evidence type="ECO:0000256" key="3">
    <source>
        <dbReference type="ARBA" id="ARBA00015405"/>
    </source>
</evidence>
<gene>
    <name evidence="6" type="ORF">DGUA_6G013193</name>
</gene>
<evidence type="ECO:0000313" key="7">
    <source>
        <dbReference type="Proteomes" id="UP000268350"/>
    </source>
</evidence>
<evidence type="ECO:0000313" key="6">
    <source>
        <dbReference type="EMBL" id="SPP81547.1"/>
    </source>
</evidence>
<dbReference type="PANTHER" id="PTHR13489:SF0">
    <property type="entry name" value="MINI-CHROMOSOME MAINTENANCE COMPLEX-BINDING PROTEIN"/>
    <property type="match status" value="1"/>
</dbReference>
<keyword evidence="4" id="KW-0539">Nucleus</keyword>
<sequence length="628" mass="70783">MSLLARNRQQLLSFGCCYLRICLKYILMPCLMDVASTFNSQRDPTELKESLKDLYAWHAIPLLNYTPLHKLKDQCLVRFRGMIQDMMDPEIYLECYEVKSTDGNKRVQHGKYHDCLKLAAGEAIDYNADSNVHGERRTLFVVSVPGLNDWTKQHESKCSPQPQLVSQTQWPNNAKKRTLDDQEAMEVEDDNDAALKRKCVETTKSTSDDATAAAPSVLGSEYLINSPLPSRPSMACMVKVYEDFDSYKLNSLVDFVGILSVDPSLDAATIDTEGFDSLSELQATHPSPFLIPRLHAFGVRQLPHANPLLDKSLQQPADAGASEDPSQSSVHKDLRMLLKLCLFDDDLAAEYLLSHLISSVYSRSEMQSIGKFALNICNLPKDSLAEYTTKLYQVLELLLPASHYLPMTLETMNTAAFAPKKDYETNKLVSGMLQLAPHTHLVLDETCMQQGKLEANGVHAVQHLAHLINSQELKCDFQYYQIDYHVNIPVLVLSEGRSMLPSDFVLPINADTKAVQLLDESLKAAHHYLQPARLQQFRKYLTLARISPFNVSDEHTEMIQQDFVDMRKANSKSNADDLHGLLVLSRLLGIARGKDALDKETWQLATEFEAKRRQRLQALPKSAAQIRN</sequence>
<dbReference type="PANTHER" id="PTHR13489">
    <property type="entry name" value="MINI-CHROMOSOME MAINTENANCE COMPLEX-BINDING PROTEIN"/>
    <property type="match status" value="1"/>
</dbReference>
<dbReference type="GO" id="GO:0006261">
    <property type="term" value="P:DNA-templated DNA replication"/>
    <property type="evidence" value="ECO:0007669"/>
    <property type="project" value="TreeGrafter"/>
</dbReference>
<dbReference type="InterPro" id="IPR019140">
    <property type="entry name" value="MCM_complex-bd"/>
</dbReference>
<dbReference type="GO" id="GO:0003682">
    <property type="term" value="F:chromatin binding"/>
    <property type="evidence" value="ECO:0007669"/>
    <property type="project" value="TreeGrafter"/>
</dbReference>
<name>A0A3B0JGR3_DROGU</name>
<evidence type="ECO:0000256" key="5">
    <source>
        <dbReference type="SAM" id="MobiDB-lite"/>
    </source>
</evidence>